<organism evidence="1 2">
    <name type="scientific">Anaeromicrobium sediminis</name>
    <dbReference type="NCBI Taxonomy" id="1478221"/>
    <lineage>
        <taxon>Bacteria</taxon>
        <taxon>Bacillati</taxon>
        <taxon>Bacillota</taxon>
        <taxon>Clostridia</taxon>
        <taxon>Peptostreptococcales</taxon>
        <taxon>Thermotaleaceae</taxon>
        <taxon>Anaeromicrobium</taxon>
    </lineage>
</organism>
<sequence>MITNRDIEVINFIEKFKCAKTSTIAKLFYPSLLVAQKRLKKLYEYKELQRYRHNIANEYVYYIKRPKQMKHRLLLTDFYAELSQIVEIKAFENEVILGNIRPDGLVGYVVNNKKYIACVEVQISNQKLNIDKYKKFYNTEEYKKYFPTIPLIVAVTNKRIEEVNEFKIIQVREDLKEIERVVL</sequence>
<name>A0A267MN09_9FIRM</name>
<dbReference type="AlphaFoldDB" id="A0A267MN09"/>
<keyword evidence="2" id="KW-1185">Reference proteome</keyword>
<comment type="caution">
    <text evidence="1">The sequence shown here is derived from an EMBL/GenBank/DDBJ whole genome shotgun (WGS) entry which is preliminary data.</text>
</comment>
<evidence type="ECO:0000313" key="2">
    <source>
        <dbReference type="Proteomes" id="UP000216024"/>
    </source>
</evidence>
<gene>
    <name evidence="1" type="ORF">CCE28_00700</name>
</gene>
<dbReference type="OrthoDB" id="1954147at2"/>
<dbReference type="EMBL" id="NIBG01000001">
    <property type="protein sequence ID" value="PAB60984.1"/>
    <property type="molecule type" value="Genomic_DNA"/>
</dbReference>
<protein>
    <recommendedName>
        <fullName evidence="3">DUF4143 domain-containing protein</fullName>
    </recommendedName>
</protein>
<evidence type="ECO:0000313" key="1">
    <source>
        <dbReference type="EMBL" id="PAB60984.1"/>
    </source>
</evidence>
<accession>A0A267MN09</accession>
<proteinExistence type="predicted"/>
<dbReference type="RefSeq" id="WP_095129963.1">
    <property type="nucleotide sequence ID" value="NZ_NIBG01000001.1"/>
</dbReference>
<dbReference type="Proteomes" id="UP000216024">
    <property type="component" value="Unassembled WGS sequence"/>
</dbReference>
<reference evidence="1 2" key="1">
    <citation type="submission" date="2017-06" db="EMBL/GenBank/DDBJ databases">
        <title>Draft genome sequence of anaerobic fermentative bacterium Anaeromicrobium sediminis DY2726D isolated from West Pacific Ocean sediments.</title>
        <authorList>
            <person name="Zeng X."/>
        </authorList>
    </citation>
    <scope>NUCLEOTIDE SEQUENCE [LARGE SCALE GENOMIC DNA]</scope>
    <source>
        <strain evidence="1 2">DY2726D</strain>
    </source>
</reference>
<evidence type="ECO:0008006" key="3">
    <source>
        <dbReference type="Google" id="ProtNLM"/>
    </source>
</evidence>